<dbReference type="EMBL" id="JABTDW010000001">
    <property type="protein sequence ID" value="NSB12088.1"/>
    <property type="molecule type" value="Genomic_DNA"/>
</dbReference>
<name>A0AAE5H044_CLOBE</name>
<accession>A0AAE5H044</accession>
<comment type="caution">
    <text evidence="1">The sequence shown here is derived from an EMBL/GenBank/DDBJ whole genome shotgun (WGS) entry which is preliminary data.</text>
</comment>
<organism evidence="1 2">
    <name type="scientific">Clostridium beijerinckii</name>
    <name type="common">Clostridium MP</name>
    <dbReference type="NCBI Taxonomy" id="1520"/>
    <lineage>
        <taxon>Bacteria</taxon>
        <taxon>Bacillati</taxon>
        <taxon>Bacillota</taxon>
        <taxon>Clostridia</taxon>
        <taxon>Eubacteriales</taxon>
        <taxon>Clostridiaceae</taxon>
        <taxon>Clostridium</taxon>
    </lineage>
</organism>
<protein>
    <submittedName>
        <fullName evidence="1">Uncharacterized protein</fullName>
    </submittedName>
</protein>
<reference evidence="1" key="1">
    <citation type="submission" date="2020-06" db="EMBL/GenBank/DDBJ databases">
        <title>Genomic insights into acetone-butanol-ethanol (ABE) fermentation by sequencing solventogenic clostridia strains.</title>
        <authorList>
            <person name="Brown S."/>
        </authorList>
    </citation>
    <scope>NUCLEOTIDE SEQUENCE</scope>
    <source>
        <strain evidence="1">DJ123</strain>
    </source>
</reference>
<dbReference type="Proteomes" id="UP000822184">
    <property type="component" value="Unassembled WGS sequence"/>
</dbReference>
<evidence type="ECO:0000313" key="1">
    <source>
        <dbReference type="EMBL" id="NSB12088.1"/>
    </source>
</evidence>
<sequence length="76" mass="9008">MKVDKNRDSLTNKFISASITNIKANDYVELMLLLRLRQECLEKDIEECSKENHLKRFVANKQKELLQVNKLIKIME</sequence>
<dbReference type="AlphaFoldDB" id="A0AAE5H044"/>
<gene>
    <name evidence="1" type="ORF">BCD95_000347</name>
</gene>
<proteinExistence type="predicted"/>
<dbReference type="RefSeq" id="WP_077855621.1">
    <property type="nucleotide sequence ID" value="NZ_JABTDW010000001.1"/>
</dbReference>
<evidence type="ECO:0000313" key="2">
    <source>
        <dbReference type="Proteomes" id="UP000822184"/>
    </source>
</evidence>